<dbReference type="PROSITE" id="PS50850">
    <property type="entry name" value="MFS"/>
    <property type="match status" value="1"/>
</dbReference>
<reference evidence="9" key="1">
    <citation type="submission" date="2016-10" db="EMBL/GenBank/DDBJ databases">
        <authorList>
            <person name="Varghese N."/>
            <person name="Submissions S."/>
        </authorList>
    </citation>
    <scope>NUCLEOTIDE SEQUENCE [LARGE SCALE GENOMIC DNA]</scope>
    <source>
        <strain evidence="9">DSM 13327</strain>
    </source>
</reference>
<sequence>MNAKVGNKRWEIIFLIVLCYVVLYMDRSCMSIAGPVMMKHFNWTATEFGLVSTAFFIGYGCTQILGGWLADRFGGGKIVIIGALWWSVFVFLTPFGSTLGLMLAIRIAMGLGEGVCLPANSSIVAQWIPKKESGFAQGLCLMGVPIGIVLTMPLSVWIMQNWNWQSIFYTFAFIAPIWVLLWQKFGKDKPEQHPAISKVELEYIRADQGPQGICSQAACVTARDIFSTRSVWSCAVSYFCANYLLYLFMTWLPTYFALGRHLTMDRTGMYSMFPYLVATFTYPLGGYLADCAAKKFGDNIGRKLYPVIGMIAAGILLIVGSQAASVGTAVALISASNGFLCLTMGGFYSMPIVFSHRNAGKITGVFATFATIGGVTAPTITGCIIDYFGSYEYALFVGAGVALVGAMILLISCNVRPIEEKISQGSMLHI</sequence>
<evidence type="ECO:0000256" key="4">
    <source>
        <dbReference type="ARBA" id="ARBA00022989"/>
    </source>
</evidence>
<dbReference type="Gene3D" id="1.20.1250.20">
    <property type="entry name" value="MFS general substrate transporter like domains"/>
    <property type="match status" value="2"/>
</dbReference>
<dbReference type="GO" id="GO:0005886">
    <property type="term" value="C:plasma membrane"/>
    <property type="evidence" value="ECO:0007669"/>
    <property type="project" value="UniProtKB-SubCell"/>
</dbReference>
<keyword evidence="2" id="KW-0813">Transport</keyword>
<proteinExistence type="predicted"/>
<feature type="transmembrane region" description="Helical" evidence="6">
    <location>
        <begin position="164"/>
        <end position="182"/>
    </location>
</feature>
<feature type="transmembrane region" description="Helical" evidence="6">
    <location>
        <begin position="231"/>
        <end position="252"/>
    </location>
</feature>
<name>A0A1I4I2W9_9FIRM</name>
<gene>
    <name evidence="8" type="ORF">SAMN04490355_100625</name>
</gene>
<evidence type="ECO:0000256" key="3">
    <source>
        <dbReference type="ARBA" id="ARBA00022692"/>
    </source>
</evidence>
<organism evidence="8 9">
    <name type="scientific">Pelosinus propionicus DSM 13327</name>
    <dbReference type="NCBI Taxonomy" id="1123291"/>
    <lineage>
        <taxon>Bacteria</taxon>
        <taxon>Bacillati</taxon>
        <taxon>Bacillota</taxon>
        <taxon>Negativicutes</taxon>
        <taxon>Selenomonadales</taxon>
        <taxon>Sporomusaceae</taxon>
        <taxon>Pelosinus</taxon>
    </lineage>
</organism>
<dbReference type="InterPro" id="IPR011701">
    <property type="entry name" value="MFS"/>
</dbReference>
<feature type="transmembrane region" description="Helical" evidence="6">
    <location>
        <begin position="139"/>
        <end position="158"/>
    </location>
</feature>
<dbReference type="InterPro" id="IPR050382">
    <property type="entry name" value="MFS_Na/Anion_cotransporter"/>
</dbReference>
<dbReference type="InterPro" id="IPR020846">
    <property type="entry name" value="MFS_dom"/>
</dbReference>
<keyword evidence="4 6" id="KW-1133">Transmembrane helix</keyword>
<feature type="transmembrane region" description="Helical" evidence="6">
    <location>
        <begin position="12"/>
        <end position="36"/>
    </location>
</feature>
<feature type="transmembrane region" description="Helical" evidence="6">
    <location>
        <begin position="362"/>
        <end position="387"/>
    </location>
</feature>
<dbReference type="GO" id="GO:0022857">
    <property type="term" value="F:transmembrane transporter activity"/>
    <property type="evidence" value="ECO:0007669"/>
    <property type="project" value="InterPro"/>
</dbReference>
<evidence type="ECO:0000256" key="2">
    <source>
        <dbReference type="ARBA" id="ARBA00022448"/>
    </source>
</evidence>
<feature type="transmembrane region" description="Helical" evidence="6">
    <location>
        <begin position="78"/>
        <end position="97"/>
    </location>
</feature>
<dbReference type="Proteomes" id="UP000199520">
    <property type="component" value="Unassembled WGS sequence"/>
</dbReference>
<feature type="transmembrane region" description="Helical" evidence="6">
    <location>
        <begin position="304"/>
        <end position="323"/>
    </location>
</feature>
<feature type="transmembrane region" description="Helical" evidence="6">
    <location>
        <begin position="329"/>
        <end position="350"/>
    </location>
</feature>
<evidence type="ECO:0000313" key="8">
    <source>
        <dbReference type="EMBL" id="SFL48086.1"/>
    </source>
</evidence>
<evidence type="ECO:0000256" key="5">
    <source>
        <dbReference type="ARBA" id="ARBA00023136"/>
    </source>
</evidence>
<dbReference type="PANTHER" id="PTHR11662">
    <property type="entry name" value="SOLUTE CARRIER FAMILY 17"/>
    <property type="match status" value="1"/>
</dbReference>
<keyword evidence="5 6" id="KW-0472">Membrane</keyword>
<keyword evidence="3 6" id="KW-0812">Transmembrane</keyword>
<evidence type="ECO:0000256" key="1">
    <source>
        <dbReference type="ARBA" id="ARBA00004651"/>
    </source>
</evidence>
<dbReference type="STRING" id="1123291.SAMN04490355_100625"/>
<dbReference type="AlphaFoldDB" id="A0A1I4I2W9"/>
<feature type="transmembrane region" description="Helical" evidence="6">
    <location>
        <begin position="103"/>
        <end position="127"/>
    </location>
</feature>
<feature type="transmembrane region" description="Helical" evidence="6">
    <location>
        <begin position="48"/>
        <end position="66"/>
    </location>
</feature>
<evidence type="ECO:0000256" key="6">
    <source>
        <dbReference type="SAM" id="Phobius"/>
    </source>
</evidence>
<protein>
    <submittedName>
        <fullName evidence="8">Sugar phosphate permease</fullName>
    </submittedName>
</protein>
<feature type="transmembrane region" description="Helical" evidence="6">
    <location>
        <begin position="393"/>
        <end position="413"/>
    </location>
</feature>
<dbReference type="InterPro" id="IPR036259">
    <property type="entry name" value="MFS_trans_sf"/>
</dbReference>
<feature type="transmembrane region" description="Helical" evidence="6">
    <location>
        <begin position="272"/>
        <end position="292"/>
    </location>
</feature>
<feature type="domain" description="Major facilitator superfamily (MFS) profile" evidence="7">
    <location>
        <begin position="12"/>
        <end position="417"/>
    </location>
</feature>
<dbReference type="Pfam" id="PF07690">
    <property type="entry name" value="MFS_1"/>
    <property type="match status" value="1"/>
</dbReference>
<dbReference type="PANTHER" id="PTHR11662:SF399">
    <property type="entry name" value="FI19708P1-RELATED"/>
    <property type="match status" value="1"/>
</dbReference>
<evidence type="ECO:0000259" key="7">
    <source>
        <dbReference type="PROSITE" id="PS50850"/>
    </source>
</evidence>
<accession>A0A1I4I2W9</accession>
<dbReference type="EMBL" id="FOTS01000006">
    <property type="protein sequence ID" value="SFL48086.1"/>
    <property type="molecule type" value="Genomic_DNA"/>
</dbReference>
<dbReference type="SUPFAM" id="SSF103473">
    <property type="entry name" value="MFS general substrate transporter"/>
    <property type="match status" value="1"/>
</dbReference>
<comment type="subcellular location">
    <subcellularLocation>
        <location evidence="1">Cell membrane</location>
        <topology evidence="1">Multi-pass membrane protein</topology>
    </subcellularLocation>
</comment>
<dbReference type="OrthoDB" id="105228at2"/>
<evidence type="ECO:0000313" key="9">
    <source>
        <dbReference type="Proteomes" id="UP000199520"/>
    </source>
</evidence>
<keyword evidence="9" id="KW-1185">Reference proteome</keyword>